<organism evidence="1 2">
    <name type="scientific">Candidatus Uhrbacteria bacterium RIFCSPLOWO2_02_FULL_48_12</name>
    <dbReference type="NCBI Taxonomy" id="1802407"/>
    <lineage>
        <taxon>Bacteria</taxon>
        <taxon>Candidatus Uhriibacteriota</taxon>
    </lineage>
</organism>
<dbReference type="Proteomes" id="UP000178723">
    <property type="component" value="Unassembled WGS sequence"/>
</dbReference>
<name>A0A1F7V9R7_9BACT</name>
<gene>
    <name evidence="1" type="ORF">A3I40_03105</name>
</gene>
<reference evidence="1 2" key="1">
    <citation type="journal article" date="2016" name="Nat. Commun.">
        <title>Thousands of microbial genomes shed light on interconnected biogeochemical processes in an aquifer system.</title>
        <authorList>
            <person name="Anantharaman K."/>
            <person name="Brown C.T."/>
            <person name="Hug L.A."/>
            <person name="Sharon I."/>
            <person name="Castelle C.J."/>
            <person name="Probst A.J."/>
            <person name="Thomas B.C."/>
            <person name="Singh A."/>
            <person name="Wilkins M.J."/>
            <person name="Karaoz U."/>
            <person name="Brodie E.L."/>
            <person name="Williams K.H."/>
            <person name="Hubbard S.S."/>
            <person name="Banfield J.F."/>
        </authorList>
    </citation>
    <scope>NUCLEOTIDE SEQUENCE [LARGE SCALE GENOMIC DNA]</scope>
</reference>
<comment type="caution">
    <text evidence="1">The sequence shown here is derived from an EMBL/GenBank/DDBJ whole genome shotgun (WGS) entry which is preliminary data.</text>
</comment>
<evidence type="ECO:0000313" key="1">
    <source>
        <dbReference type="EMBL" id="OGL87175.1"/>
    </source>
</evidence>
<dbReference type="AlphaFoldDB" id="A0A1F7V9R7"/>
<dbReference type="STRING" id="1802407.A3I40_03105"/>
<proteinExistence type="predicted"/>
<evidence type="ECO:0000313" key="2">
    <source>
        <dbReference type="Proteomes" id="UP000178723"/>
    </source>
</evidence>
<protein>
    <submittedName>
        <fullName evidence="1">Uncharacterized protein</fullName>
    </submittedName>
</protein>
<dbReference type="EMBL" id="MGEP01000035">
    <property type="protein sequence ID" value="OGL87175.1"/>
    <property type="molecule type" value="Genomic_DNA"/>
</dbReference>
<sequence length="126" mass="14219">MEANSNDQESIDRQLSEAAKEGAPIVFIDSVEDKEIFRGIAKAVNLLRNKCRHVMIFIYHWGGDHKRPIKWEPDEIGDSSVRGTIEVALNEHYGLPGEHFVVTTFGGNDDYPAYIITREFNSRVAG</sequence>
<accession>A0A1F7V9R7</accession>